<feature type="domain" description="Polysaccharide lyase family 8 central" evidence="7">
    <location>
        <begin position="414"/>
        <end position="657"/>
    </location>
</feature>
<feature type="active site" evidence="4">
    <location>
        <position position="272"/>
    </location>
</feature>
<dbReference type="GO" id="GO:0005975">
    <property type="term" value="P:carbohydrate metabolic process"/>
    <property type="evidence" value="ECO:0007669"/>
    <property type="project" value="InterPro"/>
</dbReference>
<evidence type="ECO:0000256" key="5">
    <source>
        <dbReference type="SAM" id="MobiDB-lite"/>
    </source>
</evidence>
<organism evidence="10 11">
    <name type="scientific">Streptosporangium carneum</name>
    <dbReference type="NCBI Taxonomy" id="47481"/>
    <lineage>
        <taxon>Bacteria</taxon>
        <taxon>Bacillati</taxon>
        <taxon>Actinomycetota</taxon>
        <taxon>Actinomycetes</taxon>
        <taxon>Streptosporangiales</taxon>
        <taxon>Streptosporangiaceae</taxon>
        <taxon>Streptosporangium</taxon>
    </lineage>
</organism>
<dbReference type="InterPro" id="IPR006311">
    <property type="entry name" value="TAT_signal"/>
</dbReference>
<dbReference type="EMBL" id="BSEV01000012">
    <property type="protein sequence ID" value="GLK11628.1"/>
    <property type="molecule type" value="Genomic_DNA"/>
</dbReference>
<dbReference type="PANTHER" id="PTHR38481:SF1">
    <property type="entry name" value="HYALURONATE LYASE"/>
    <property type="match status" value="1"/>
</dbReference>
<dbReference type="InterPro" id="IPR004103">
    <property type="entry name" value="Lyase_8_C"/>
</dbReference>
<evidence type="ECO:0000259" key="7">
    <source>
        <dbReference type="Pfam" id="PF02278"/>
    </source>
</evidence>
<feature type="domain" description="Polysaccharide lyase family 8 C-terminal" evidence="8">
    <location>
        <begin position="673"/>
        <end position="737"/>
    </location>
</feature>
<evidence type="ECO:0000256" key="4">
    <source>
        <dbReference type="PIRSR" id="PIRSR638970-1"/>
    </source>
</evidence>
<dbReference type="GO" id="GO:0005576">
    <property type="term" value="C:extracellular region"/>
    <property type="evidence" value="ECO:0007669"/>
    <property type="project" value="InterPro"/>
</dbReference>
<dbReference type="PANTHER" id="PTHR38481">
    <property type="entry name" value="HYALURONATE LYASE"/>
    <property type="match status" value="1"/>
</dbReference>
<dbReference type="PROSITE" id="PS51318">
    <property type="entry name" value="TAT"/>
    <property type="match status" value="1"/>
</dbReference>
<evidence type="ECO:0000256" key="6">
    <source>
        <dbReference type="SAM" id="SignalP"/>
    </source>
</evidence>
<evidence type="ECO:0000256" key="2">
    <source>
        <dbReference type="ARBA" id="ARBA00022729"/>
    </source>
</evidence>
<accession>A0A9W6I4N5</accession>
<dbReference type="AlphaFoldDB" id="A0A9W6I4N5"/>
<dbReference type="Pfam" id="PF02278">
    <property type="entry name" value="Lyase_8"/>
    <property type="match status" value="1"/>
</dbReference>
<protein>
    <submittedName>
        <fullName evidence="10">Lyase</fullName>
    </submittedName>
</protein>
<dbReference type="RefSeq" id="WP_271220000.1">
    <property type="nucleotide sequence ID" value="NZ_BAAAVD010000020.1"/>
</dbReference>
<evidence type="ECO:0000259" key="9">
    <source>
        <dbReference type="Pfam" id="PF08124"/>
    </source>
</evidence>
<dbReference type="InterPro" id="IPR008929">
    <property type="entry name" value="Chondroitin_lyas"/>
</dbReference>
<name>A0A9W6I4N5_9ACTN</name>
<dbReference type="SUPFAM" id="SSF49863">
    <property type="entry name" value="Hyaluronate lyase-like, C-terminal domain"/>
    <property type="match status" value="1"/>
</dbReference>
<dbReference type="CDD" id="cd01083">
    <property type="entry name" value="GAG_Lyase"/>
    <property type="match status" value="1"/>
</dbReference>
<dbReference type="Gene3D" id="2.70.98.10">
    <property type="match status" value="1"/>
</dbReference>
<dbReference type="Proteomes" id="UP001143474">
    <property type="component" value="Unassembled WGS sequence"/>
</dbReference>
<feature type="chain" id="PRO_5040957970" evidence="6">
    <location>
        <begin position="31"/>
        <end position="786"/>
    </location>
</feature>
<dbReference type="InterPro" id="IPR038970">
    <property type="entry name" value="Lyase_8"/>
</dbReference>
<evidence type="ECO:0000313" key="11">
    <source>
        <dbReference type="Proteomes" id="UP001143474"/>
    </source>
</evidence>
<keyword evidence="3 10" id="KW-0456">Lyase</keyword>
<dbReference type="GO" id="GO:0016837">
    <property type="term" value="F:carbon-oxygen lyase activity, acting on polysaccharides"/>
    <property type="evidence" value="ECO:0007669"/>
    <property type="project" value="UniProtKB-ARBA"/>
</dbReference>
<dbReference type="GO" id="GO:0030246">
    <property type="term" value="F:carbohydrate binding"/>
    <property type="evidence" value="ECO:0007669"/>
    <property type="project" value="InterPro"/>
</dbReference>
<evidence type="ECO:0000313" key="10">
    <source>
        <dbReference type="EMBL" id="GLK11628.1"/>
    </source>
</evidence>
<reference evidence="10" key="1">
    <citation type="journal article" date="2014" name="Int. J. Syst. Evol. Microbiol.">
        <title>Complete genome sequence of Corynebacterium casei LMG S-19264T (=DSM 44701T), isolated from a smear-ripened cheese.</title>
        <authorList>
            <consortium name="US DOE Joint Genome Institute (JGI-PGF)"/>
            <person name="Walter F."/>
            <person name="Albersmeier A."/>
            <person name="Kalinowski J."/>
            <person name="Ruckert C."/>
        </authorList>
    </citation>
    <scope>NUCLEOTIDE SEQUENCE</scope>
    <source>
        <strain evidence="10">VKM Ac-2007</strain>
    </source>
</reference>
<gene>
    <name evidence="10" type="ORF">GCM10017600_50350</name>
</gene>
<dbReference type="Pfam" id="PF08124">
    <property type="entry name" value="Lyase_8_N"/>
    <property type="match status" value="1"/>
</dbReference>
<comment type="similarity">
    <text evidence="1">Belongs to the polysaccharide lyase 8 family.</text>
</comment>
<sequence length="786" mass="83986">MGGYSRRLFLQLSGVAAAGALITVARAAHAWGGSARAGDRLAHVGDDSFALLRRNWRDVTAGAGFDAAAEPYRTRLARLGRTAAGYRDTMAPADTSLWPDRAFPSFVATMARLQTMARAYALPGTGLTGDANLAEAVAVGVDHYRRRVYAAGAAPVGNWWHWQIGVPKKLLDAAVLIGPHLSERRTGPLLEAVDHFVPECYLDDYSGTSTGANRVDLCMVTLLRAVVGSDPAKAALAVSALSPVFPYVGEGDGFYRDGSFVQHTFVPYQGTYGASLLSGLATMFAVLRGSPWEVTDPNRQVVYDMVDRSFAPVVHDGFCMDLVSGRGISRQPYGDHDRGRGIASAILLLGETASAAEQARWRGMVKGWARRGVHLPMLKAAENGDLGFHARLTAILDDDAIPAADEPVGHRLLAMSARAVHRRPGWCAGLSMASDRIGHYEHGNGENLRGWHTGSGMLYWWAEGHGDQYSDSFWATVDPYRLPGTTVSTRRLADGAGLGWGDTCPPDRWVGGATDGLYATVGQHLNGFESTMEAFKSWFFLDDAVVCLGAGITGRDGVPVETVVDNRRTDALLTVDEQAGWAHIEGHGGYVMPCARPRTLCEKRVGGEARTPSDERNGGEGRDGGSDPVTRGYATIWLDHGVDPVSADYVYLLMPGATRAQTRARAADPGWARVLANTVRQQGVRVPSAGLTAVNFWNDGAVGDLAASAPCALLVREGGGGVATLTVSDPRRDLDELTVTWNRPVAEVLRGHPLLARATTGAGLTLVFERLADQAGGSHTVVVRLG</sequence>
<dbReference type="Gene3D" id="1.50.10.100">
    <property type="entry name" value="Chondroitin AC/alginate lyase"/>
    <property type="match status" value="1"/>
</dbReference>
<keyword evidence="2 6" id="KW-0732">Signal</keyword>
<feature type="domain" description="Polysaccharide lyase 8 N-terminal alpha-helical" evidence="9">
    <location>
        <begin position="56"/>
        <end position="366"/>
    </location>
</feature>
<reference evidence="10" key="2">
    <citation type="submission" date="2023-01" db="EMBL/GenBank/DDBJ databases">
        <authorList>
            <person name="Sun Q."/>
            <person name="Evtushenko L."/>
        </authorList>
    </citation>
    <scope>NUCLEOTIDE SEQUENCE</scope>
    <source>
        <strain evidence="10">VKM Ac-2007</strain>
    </source>
</reference>
<dbReference type="InterPro" id="IPR003159">
    <property type="entry name" value="Lyase_8_central_dom"/>
</dbReference>
<feature type="region of interest" description="Disordered" evidence="5">
    <location>
        <begin position="605"/>
        <end position="627"/>
    </location>
</feature>
<dbReference type="InterPro" id="IPR012970">
    <property type="entry name" value="Lyase_8_alpha_N"/>
</dbReference>
<feature type="active site" evidence="4">
    <location>
        <position position="263"/>
    </location>
</feature>
<dbReference type="SUPFAM" id="SSF48230">
    <property type="entry name" value="Chondroitin AC/alginate lyase"/>
    <property type="match status" value="1"/>
</dbReference>
<dbReference type="InterPro" id="IPR014718">
    <property type="entry name" value="GH-type_carb-bd"/>
</dbReference>
<comment type="caution">
    <text evidence="10">The sequence shown here is derived from an EMBL/GenBank/DDBJ whole genome shotgun (WGS) entry which is preliminary data.</text>
</comment>
<feature type="compositionally biased region" description="Basic and acidic residues" evidence="5">
    <location>
        <begin position="605"/>
        <end position="625"/>
    </location>
</feature>
<keyword evidence="11" id="KW-1185">Reference proteome</keyword>
<dbReference type="InterPro" id="IPR011071">
    <property type="entry name" value="Lyase_8-like_C"/>
</dbReference>
<proteinExistence type="inferred from homology"/>
<evidence type="ECO:0000256" key="1">
    <source>
        <dbReference type="ARBA" id="ARBA00006699"/>
    </source>
</evidence>
<dbReference type="Gene3D" id="2.60.220.10">
    <property type="entry name" value="Polysaccharide lyase family 8-like, C-terminal"/>
    <property type="match status" value="1"/>
</dbReference>
<dbReference type="InterPro" id="IPR011013">
    <property type="entry name" value="Gal_mutarotase_sf_dom"/>
</dbReference>
<dbReference type="Pfam" id="PF02884">
    <property type="entry name" value="Lyase_8_C"/>
    <property type="match status" value="1"/>
</dbReference>
<dbReference type="SUPFAM" id="SSF74650">
    <property type="entry name" value="Galactose mutarotase-like"/>
    <property type="match status" value="1"/>
</dbReference>
<feature type="signal peptide" evidence="6">
    <location>
        <begin position="1"/>
        <end position="30"/>
    </location>
</feature>
<feature type="active site" evidence="4">
    <location>
        <position position="326"/>
    </location>
</feature>
<evidence type="ECO:0000259" key="8">
    <source>
        <dbReference type="Pfam" id="PF02884"/>
    </source>
</evidence>
<evidence type="ECO:0000256" key="3">
    <source>
        <dbReference type="ARBA" id="ARBA00023239"/>
    </source>
</evidence>